<name>A0A250KUY8_9GAMM</name>
<keyword evidence="3" id="KW-0813">Transport</keyword>
<dbReference type="AlphaFoldDB" id="A0A250KUY8"/>
<dbReference type="KEGG" id="mmai:sS8_2846"/>
<dbReference type="PANTHER" id="PTHR32063">
    <property type="match status" value="1"/>
</dbReference>
<evidence type="ECO:0000256" key="6">
    <source>
        <dbReference type="ARBA" id="ARBA00022989"/>
    </source>
</evidence>
<gene>
    <name evidence="9" type="ORF">sS8_2846</name>
</gene>
<proteinExistence type="inferred from homology"/>
<feature type="transmembrane region" description="Helical" evidence="8">
    <location>
        <begin position="918"/>
        <end position="942"/>
    </location>
</feature>
<keyword evidence="4" id="KW-1003">Cell membrane</keyword>
<dbReference type="Proteomes" id="UP000266313">
    <property type="component" value="Chromosome"/>
</dbReference>
<feature type="transmembrane region" description="Helical" evidence="8">
    <location>
        <begin position="532"/>
        <end position="550"/>
    </location>
</feature>
<dbReference type="PANTHER" id="PTHR32063:SF19">
    <property type="entry name" value="CATION EFFLUX SYSTEM PROTEIN CUSA"/>
    <property type="match status" value="1"/>
</dbReference>
<comment type="similarity">
    <text evidence="2">Belongs to the resistance-nodulation-cell division (RND) (TC 2.A.6) family.</text>
</comment>
<dbReference type="Gene3D" id="3.30.2090.10">
    <property type="entry name" value="Multidrug efflux transporter AcrB TolC docking domain, DN and DC subdomains"/>
    <property type="match status" value="2"/>
</dbReference>
<dbReference type="OrthoDB" id="9758757at2"/>
<accession>A0A250KUY8</accession>
<evidence type="ECO:0000256" key="5">
    <source>
        <dbReference type="ARBA" id="ARBA00022692"/>
    </source>
</evidence>
<dbReference type="GO" id="GO:0005886">
    <property type="term" value="C:plasma membrane"/>
    <property type="evidence" value="ECO:0007669"/>
    <property type="project" value="UniProtKB-SubCell"/>
</dbReference>
<comment type="subcellular location">
    <subcellularLocation>
        <location evidence="1">Cell membrane</location>
        <topology evidence="1">Multi-pass membrane protein</topology>
    </subcellularLocation>
</comment>
<organism evidence="9 10">
    <name type="scientific">Methylocaldum marinum</name>
    <dbReference type="NCBI Taxonomy" id="1432792"/>
    <lineage>
        <taxon>Bacteria</taxon>
        <taxon>Pseudomonadati</taxon>
        <taxon>Pseudomonadota</taxon>
        <taxon>Gammaproteobacteria</taxon>
        <taxon>Methylococcales</taxon>
        <taxon>Methylococcaceae</taxon>
        <taxon>Methylocaldum</taxon>
    </lineage>
</organism>
<evidence type="ECO:0000256" key="8">
    <source>
        <dbReference type="SAM" id="Phobius"/>
    </source>
</evidence>
<evidence type="ECO:0000313" key="10">
    <source>
        <dbReference type="Proteomes" id="UP000266313"/>
    </source>
</evidence>
<dbReference type="EMBL" id="AP017928">
    <property type="protein sequence ID" value="BBA34791.1"/>
    <property type="molecule type" value="Genomic_DNA"/>
</dbReference>
<feature type="transmembrane region" description="Helical" evidence="8">
    <location>
        <begin position="1004"/>
        <end position="1028"/>
    </location>
</feature>
<dbReference type="Gene3D" id="1.20.1640.10">
    <property type="entry name" value="Multidrug efflux transporter AcrB transmembrane domain"/>
    <property type="match status" value="2"/>
</dbReference>
<dbReference type="SUPFAM" id="SSF82866">
    <property type="entry name" value="Multidrug efflux transporter AcrB transmembrane domain"/>
    <property type="match status" value="2"/>
</dbReference>
<dbReference type="Gene3D" id="3.30.70.1440">
    <property type="entry name" value="Multidrug efflux transporter AcrB pore domain"/>
    <property type="match status" value="1"/>
</dbReference>
<dbReference type="SUPFAM" id="SSF82693">
    <property type="entry name" value="Multidrug efflux transporter AcrB pore domain, PN1, PN2, PC1 and PC2 subdomains"/>
    <property type="match status" value="2"/>
</dbReference>
<dbReference type="Pfam" id="PF00873">
    <property type="entry name" value="ACR_tran"/>
    <property type="match status" value="1"/>
</dbReference>
<dbReference type="InterPro" id="IPR001036">
    <property type="entry name" value="Acrflvin-R"/>
</dbReference>
<evidence type="ECO:0000313" key="9">
    <source>
        <dbReference type="EMBL" id="BBA34791.1"/>
    </source>
</evidence>
<evidence type="ECO:0000256" key="2">
    <source>
        <dbReference type="ARBA" id="ARBA00010942"/>
    </source>
</evidence>
<keyword evidence="10" id="KW-1185">Reference proteome</keyword>
<evidence type="ECO:0000256" key="7">
    <source>
        <dbReference type="ARBA" id="ARBA00023136"/>
    </source>
</evidence>
<dbReference type="NCBIfam" id="TIGR00914">
    <property type="entry name" value="2A0601"/>
    <property type="match status" value="1"/>
</dbReference>
<dbReference type="GO" id="GO:0042910">
    <property type="term" value="F:xenobiotic transmembrane transporter activity"/>
    <property type="evidence" value="ECO:0007669"/>
    <property type="project" value="TreeGrafter"/>
</dbReference>
<feature type="transmembrane region" description="Helical" evidence="8">
    <location>
        <begin position="367"/>
        <end position="386"/>
    </location>
</feature>
<evidence type="ECO:0000256" key="4">
    <source>
        <dbReference type="ARBA" id="ARBA00022475"/>
    </source>
</evidence>
<evidence type="ECO:0000256" key="3">
    <source>
        <dbReference type="ARBA" id="ARBA00022448"/>
    </source>
</evidence>
<dbReference type="PRINTS" id="PR00702">
    <property type="entry name" value="ACRIFLAVINRP"/>
</dbReference>
<dbReference type="RefSeq" id="WP_119630131.1">
    <property type="nucleotide sequence ID" value="NZ_AP017928.1"/>
</dbReference>
<feature type="transmembrane region" description="Helical" evidence="8">
    <location>
        <begin position="481"/>
        <end position="500"/>
    </location>
</feature>
<dbReference type="InterPro" id="IPR004763">
    <property type="entry name" value="CusA-like"/>
</dbReference>
<dbReference type="Gene3D" id="3.30.70.1320">
    <property type="entry name" value="Multidrug efflux transporter AcrB pore domain like"/>
    <property type="match status" value="1"/>
</dbReference>
<keyword evidence="6 8" id="KW-1133">Transmembrane helix</keyword>
<feature type="transmembrane region" description="Helical" evidence="8">
    <location>
        <begin position="868"/>
        <end position="885"/>
    </location>
</feature>
<feature type="transmembrane region" description="Helical" evidence="8">
    <location>
        <begin position="441"/>
        <end position="461"/>
    </location>
</feature>
<feature type="transmembrane region" description="Helical" evidence="8">
    <location>
        <begin position="892"/>
        <end position="912"/>
    </location>
</feature>
<feature type="transmembrane region" description="Helical" evidence="8">
    <location>
        <begin position="980"/>
        <end position="998"/>
    </location>
</feature>
<reference evidence="9 10" key="1">
    <citation type="submission" date="2016-12" db="EMBL/GenBank/DDBJ databases">
        <title>Genome sequencing of Methylocaldum marinum.</title>
        <authorList>
            <person name="Takeuchi M."/>
            <person name="Kamagata Y."/>
            <person name="Hiraoka S."/>
            <person name="Oshima K."/>
            <person name="Hattori M."/>
            <person name="Iwasaki W."/>
        </authorList>
    </citation>
    <scope>NUCLEOTIDE SEQUENCE [LARGE SCALE GENOMIC DNA]</scope>
    <source>
        <strain evidence="9 10">S8</strain>
    </source>
</reference>
<dbReference type="SUPFAM" id="SSF82714">
    <property type="entry name" value="Multidrug efflux transporter AcrB TolC docking domain, DN and DC subdomains"/>
    <property type="match status" value="2"/>
</dbReference>
<sequence>MVENLIEFCARKRFIVLLLVFGLAAAGSWCMRNTPIDALPDLSDTQVIVYTQWPGRSPDLVEDQVTYPIVTSLISAPNVEVVRGFSDFGYSYVYVLFKEGTDIYWARSRVMEYMSQLAGRLPQGLTPQLGPDATPVGWVFQYALVDQTGQQDLASLRSFQDWYLRYWLASVEGVAEVASVGGFVRQYQINLDPTKLLGYRLSVSDIVNKVRMSNLDVGGRVVEFSGAEYMVRGRGYIRSTADIENIAVGVSPAGTPILLRNIASVTLGPDMRRGLVELDGKGEVAGGVVVMRYGQDALATIARIKAKLKDIEPSLPKGVKIVSVYDRSDLIRKSVATATESLSEEMIVVSVLIVAFLLHFRSALIPIITLPIAVLIAFIPVFLLGVGMNVMSIGGIIVAVGDMVDASIVMVDNAHRRLEEWERGGCVGDRTQILIDSAKEVGPPIFASLLVIAVAFLPVFILEAQEGRLFKPLAWTKNLSIGVSAVLAVTLIPALLPMFVRGRIIPERRHPVNRLLQRLYAPVLRQALRYRVVLLLVSAVAIASIVPAYLRMGAEFMPPLDEGTILYMPTTLPGISVTEAGRLLQQMDRKLKAFPEVARVFGKSGRAETSTDPAPFSMMEVTVELKPKRQWRPGVTYETLLAEMDRALQYPGVTNAWTMPIKARNDMLATGIRTPVGIKIFGPDLKKIEEIGKAIEILAKDVPGTRSVYAERVSGGYFLDFAVKREEIARFGLTVEDVHRYIESAIGGENIDITIEGRERYPINVRYLRELRDDPDKLGRVLVDTPSGAQVPLAQLAALRMIAGPAMIRDEDGMLAGYVLVDMAGRDVGGYVEALKQSLQEIELPAGYVLALSGQYEFMERVKERLKIFLPLTLAIIFVLYYFAFRSVPETLMVMLGVPLALVGGIWLMALLGYNRSIAVWVGLIALAGVAAETSAVMLAYLGEAVKRRREAGRLNTLSDLVEAVHDGAIERIRPVTMTGLANIVGLAPVMFATGTGADVMKRLAAPMIGGIGSAMLLTLLVVPALYVSWRWHKEVKSLALKNGRRRSQVKETSGGYY</sequence>
<dbReference type="GO" id="GO:0008324">
    <property type="term" value="F:monoatomic cation transmembrane transporter activity"/>
    <property type="evidence" value="ECO:0007669"/>
    <property type="project" value="InterPro"/>
</dbReference>
<dbReference type="InterPro" id="IPR027463">
    <property type="entry name" value="AcrB_DN_DC_subdom"/>
</dbReference>
<dbReference type="Gene3D" id="3.30.70.1430">
    <property type="entry name" value="Multidrug efflux transporter AcrB pore domain"/>
    <property type="match status" value="2"/>
</dbReference>
<protein>
    <submittedName>
        <fullName evidence="9">Cobalt-zinc-cadmium resistance protein CzcA cation efflux system protein CusA</fullName>
    </submittedName>
</protein>
<keyword evidence="5 8" id="KW-0812">Transmembrane</keyword>
<keyword evidence="7 8" id="KW-0472">Membrane</keyword>
<evidence type="ECO:0000256" key="1">
    <source>
        <dbReference type="ARBA" id="ARBA00004651"/>
    </source>
</evidence>